<dbReference type="STRING" id="1424294.Gferi_04810"/>
<keyword evidence="3" id="KW-1185">Reference proteome</keyword>
<dbReference type="InterPro" id="IPR037523">
    <property type="entry name" value="VOC_core"/>
</dbReference>
<name>A0A1D8GDE8_9FIRM</name>
<dbReference type="RefSeq" id="WP_069974499.1">
    <property type="nucleotide sequence ID" value="NZ_CP017269.1"/>
</dbReference>
<sequence>MANNIKYVHTNLIAKDWKKLADFYIQVLNCKPVPPERDLSGNWIDKLTGIPDVKVRGIHLSLLGFDNGPTLEIFEYSPESIDTDINYINRKGFGHIAFHVDSVEEILKIILAYGGSQLGEVIKKDYGEIGILTAVYVTDPEGNFIEIQNWKK</sequence>
<dbReference type="PROSITE" id="PS51819">
    <property type="entry name" value="VOC"/>
    <property type="match status" value="1"/>
</dbReference>
<organism evidence="2 3">
    <name type="scientific">Geosporobacter ferrireducens</name>
    <dbReference type="NCBI Taxonomy" id="1424294"/>
    <lineage>
        <taxon>Bacteria</taxon>
        <taxon>Bacillati</taxon>
        <taxon>Bacillota</taxon>
        <taxon>Clostridia</taxon>
        <taxon>Peptostreptococcales</taxon>
        <taxon>Thermotaleaceae</taxon>
        <taxon>Geosporobacter</taxon>
    </lineage>
</organism>
<dbReference type="OrthoDB" id="9788468at2"/>
<dbReference type="InterPro" id="IPR004360">
    <property type="entry name" value="Glyas_Fos-R_dOase_dom"/>
</dbReference>
<dbReference type="InterPro" id="IPR029068">
    <property type="entry name" value="Glyas_Bleomycin-R_OHBP_Dase"/>
</dbReference>
<dbReference type="SUPFAM" id="SSF54593">
    <property type="entry name" value="Glyoxalase/Bleomycin resistance protein/Dihydroxybiphenyl dioxygenase"/>
    <property type="match status" value="1"/>
</dbReference>
<protein>
    <submittedName>
        <fullName evidence="2">Glyoxalase</fullName>
    </submittedName>
</protein>
<dbReference type="Proteomes" id="UP000095743">
    <property type="component" value="Chromosome"/>
</dbReference>
<feature type="domain" description="VOC" evidence="1">
    <location>
        <begin position="6"/>
        <end position="150"/>
    </location>
</feature>
<proteinExistence type="predicted"/>
<evidence type="ECO:0000259" key="1">
    <source>
        <dbReference type="PROSITE" id="PS51819"/>
    </source>
</evidence>
<dbReference type="Gene3D" id="3.10.180.10">
    <property type="entry name" value="2,3-Dihydroxybiphenyl 1,2-Dioxygenase, domain 1"/>
    <property type="match status" value="1"/>
</dbReference>
<dbReference type="AlphaFoldDB" id="A0A1D8GDE8"/>
<evidence type="ECO:0000313" key="3">
    <source>
        <dbReference type="Proteomes" id="UP000095743"/>
    </source>
</evidence>
<gene>
    <name evidence="2" type="ORF">Gferi_04810</name>
</gene>
<dbReference type="EMBL" id="CP017269">
    <property type="protein sequence ID" value="AOT68933.1"/>
    <property type="molecule type" value="Genomic_DNA"/>
</dbReference>
<accession>A0A1D8GDE8</accession>
<dbReference type="Pfam" id="PF00903">
    <property type="entry name" value="Glyoxalase"/>
    <property type="match status" value="1"/>
</dbReference>
<evidence type="ECO:0000313" key="2">
    <source>
        <dbReference type="EMBL" id="AOT68933.1"/>
    </source>
</evidence>
<reference evidence="2 3" key="1">
    <citation type="submission" date="2016-09" db="EMBL/GenBank/DDBJ databases">
        <title>Genomic analysis reveals versatility of anaerobic energy metabolism of Geosporobacter ferrireducens IRF9 of phylum Firmicutes.</title>
        <authorList>
            <person name="Kim S.-J."/>
        </authorList>
    </citation>
    <scope>NUCLEOTIDE SEQUENCE [LARGE SCALE GENOMIC DNA]</scope>
    <source>
        <strain evidence="2 3">IRF9</strain>
    </source>
</reference>
<dbReference type="KEGG" id="gfe:Gferi_04810"/>